<evidence type="ECO:0000313" key="2">
    <source>
        <dbReference type="EMBL" id="CUV17891.1"/>
    </source>
</evidence>
<name>A0A0S4U6S5_RALSL</name>
<gene>
    <name evidence="2" type="ORF">PSS4_v1_390087</name>
</gene>
<dbReference type="EMBL" id="LN899821">
    <property type="protein sequence ID" value="CUV17891.1"/>
    <property type="molecule type" value="Genomic_DNA"/>
</dbReference>
<evidence type="ECO:0000256" key="1">
    <source>
        <dbReference type="SAM" id="MobiDB-lite"/>
    </source>
</evidence>
<feature type="compositionally biased region" description="Basic and acidic residues" evidence="1">
    <location>
        <begin position="96"/>
        <end position="117"/>
    </location>
</feature>
<feature type="region of interest" description="Disordered" evidence="1">
    <location>
        <begin position="63"/>
        <end position="158"/>
    </location>
</feature>
<organism evidence="2">
    <name type="scientific">Ralstonia solanacearum</name>
    <name type="common">Pseudomonas solanacearum</name>
    <dbReference type="NCBI Taxonomy" id="305"/>
    <lineage>
        <taxon>Bacteria</taxon>
        <taxon>Pseudomonadati</taxon>
        <taxon>Pseudomonadota</taxon>
        <taxon>Betaproteobacteria</taxon>
        <taxon>Burkholderiales</taxon>
        <taxon>Burkholderiaceae</taxon>
        <taxon>Ralstonia</taxon>
        <taxon>Ralstonia solanacearum species complex</taxon>
    </lineage>
</organism>
<proteinExistence type="predicted"/>
<sequence>MWGAFGCGVAIAGISATTQGATCGTGYDQAAALLNGHPIATHGFNITKLAAAVASYFADIPGGNRRGARRTPVAAHRRPDRRTRAGAGVDSGLPGRADHRQRDRHRHGDGLQPEHDAPPAGGGLAGIVRGPAIQPAAGLPRGFAKLPPRSAERGGDGIGASRARLRRLALIEQIA</sequence>
<protein>
    <submittedName>
        <fullName evidence="2">Putative signal peptide protein (Modular protein)</fullName>
    </submittedName>
</protein>
<dbReference type="AlphaFoldDB" id="A0A0S4U6S5"/>
<accession>A0A0S4U6S5</accession>
<reference evidence="2" key="1">
    <citation type="submission" date="2015-10" db="EMBL/GenBank/DDBJ databases">
        <authorList>
            <person name="Gilbert D.G."/>
        </authorList>
    </citation>
    <scope>NUCLEOTIDE SEQUENCE</scope>
    <source>
        <strain evidence="2">Phyl III-seqv23</strain>
    </source>
</reference>